<feature type="transmembrane region" description="Helical" evidence="16">
    <location>
        <begin position="136"/>
        <end position="156"/>
    </location>
</feature>
<proteinExistence type="inferred from homology"/>
<evidence type="ECO:0000256" key="14">
    <source>
        <dbReference type="ARBA" id="ARBA00031019"/>
    </source>
</evidence>
<evidence type="ECO:0000313" key="17">
    <source>
        <dbReference type="EMBL" id="AFU50175.1"/>
    </source>
</evidence>
<feature type="transmembrane region" description="Helical" evidence="16">
    <location>
        <begin position="78"/>
        <end position="99"/>
    </location>
</feature>
<keyword evidence="11" id="KW-0520">NAD</keyword>
<evidence type="ECO:0000256" key="7">
    <source>
        <dbReference type="ARBA" id="ARBA00022692"/>
    </source>
</evidence>
<dbReference type="GO" id="GO:0008137">
    <property type="term" value="F:NADH dehydrogenase (ubiquinone) activity"/>
    <property type="evidence" value="ECO:0007669"/>
    <property type="project" value="UniProtKB-EC"/>
</dbReference>
<feature type="transmembrane region" description="Helical" evidence="16">
    <location>
        <begin position="21"/>
        <end position="41"/>
    </location>
</feature>
<dbReference type="EC" id="7.1.1.2" evidence="3"/>
<dbReference type="GO" id="GO:0031966">
    <property type="term" value="C:mitochondrial membrane"/>
    <property type="evidence" value="ECO:0007669"/>
    <property type="project" value="UniProtKB-SubCell"/>
</dbReference>
<organism evidence="17">
    <name type="scientific">Exema canadensis</name>
    <dbReference type="NCBI Taxonomy" id="294585"/>
    <lineage>
        <taxon>Eukaryota</taxon>
        <taxon>Metazoa</taxon>
        <taxon>Ecdysozoa</taxon>
        <taxon>Arthropoda</taxon>
        <taxon>Hexapoda</taxon>
        <taxon>Insecta</taxon>
        <taxon>Pterygota</taxon>
        <taxon>Neoptera</taxon>
        <taxon>Endopterygota</taxon>
        <taxon>Coleoptera</taxon>
        <taxon>Polyphaga</taxon>
        <taxon>Cucujiformia</taxon>
        <taxon>Chrysomeloidea</taxon>
        <taxon>Chrysomelidae</taxon>
        <taxon>Chlamisinae</taxon>
        <taxon>Exema</taxon>
    </lineage>
</organism>
<keyword evidence="5" id="KW-0813">Transport</keyword>
<evidence type="ECO:0000256" key="1">
    <source>
        <dbReference type="ARBA" id="ARBA00004225"/>
    </source>
</evidence>
<comment type="similarity">
    <text evidence="2">Belongs to the complex I subunit 6 family.</text>
</comment>
<keyword evidence="9" id="KW-0249">Electron transport</keyword>
<dbReference type="AlphaFoldDB" id="U3L091"/>
<evidence type="ECO:0000256" key="4">
    <source>
        <dbReference type="ARBA" id="ARBA00021095"/>
    </source>
</evidence>
<keyword evidence="6" id="KW-0679">Respiratory chain</keyword>
<keyword evidence="12 17" id="KW-0496">Mitochondrion</keyword>
<keyword evidence="8" id="KW-1278">Translocase</keyword>
<evidence type="ECO:0000256" key="11">
    <source>
        <dbReference type="ARBA" id="ARBA00023027"/>
    </source>
</evidence>
<protein>
    <recommendedName>
        <fullName evidence="4">NADH-ubiquinone oxidoreductase chain 6</fullName>
        <ecNumber evidence="3">7.1.1.2</ecNumber>
    </recommendedName>
    <alternativeName>
        <fullName evidence="14">NADH dehydrogenase subunit 6</fullName>
    </alternativeName>
</protein>
<evidence type="ECO:0000256" key="15">
    <source>
        <dbReference type="ARBA" id="ARBA00049551"/>
    </source>
</evidence>
<evidence type="ECO:0000256" key="9">
    <source>
        <dbReference type="ARBA" id="ARBA00022982"/>
    </source>
</evidence>
<evidence type="ECO:0000256" key="5">
    <source>
        <dbReference type="ARBA" id="ARBA00022448"/>
    </source>
</evidence>
<dbReference type="PANTHER" id="PTHR11435:SF1">
    <property type="entry name" value="NADH-UBIQUINONE OXIDOREDUCTASE CHAIN 6"/>
    <property type="match status" value="1"/>
</dbReference>
<keyword evidence="10 16" id="KW-1133">Transmembrane helix</keyword>
<comment type="catalytic activity">
    <reaction evidence="15">
        <text>a ubiquinone + NADH + 5 H(+)(in) = a ubiquinol + NAD(+) + 4 H(+)(out)</text>
        <dbReference type="Rhea" id="RHEA:29091"/>
        <dbReference type="Rhea" id="RHEA-COMP:9565"/>
        <dbReference type="Rhea" id="RHEA-COMP:9566"/>
        <dbReference type="ChEBI" id="CHEBI:15378"/>
        <dbReference type="ChEBI" id="CHEBI:16389"/>
        <dbReference type="ChEBI" id="CHEBI:17976"/>
        <dbReference type="ChEBI" id="CHEBI:57540"/>
        <dbReference type="ChEBI" id="CHEBI:57945"/>
        <dbReference type="EC" id="7.1.1.2"/>
    </reaction>
</comment>
<sequence length="166" mass="19385">MLLLYSMTILTSILFPMMKHPLTMGLLLMMQTILVALLTGLMNHSFWFSYILFLVMIGGMLILFIYMTSIASNEKFKFSFKTLLIFSISSTIILLITLYNNSIYSNMMKMEMMNENFTMMMSLILNKFINLPHMKMYLMIIIYLLITLVAVVKITIYSKGTLRQKF</sequence>
<evidence type="ECO:0000256" key="12">
    <source>
        <dbReference type="ARBA" id="ARBA00023128"/>
    </source>
</evidence>
<evidence type="ECO:0000256" key="3">
    <source>
        <dbReference type="ARBA" id="ARBA00012944"/>
    </source>
</evidence>
<keyword evidence="7 16" id="KW-0812">Transmembrane</keyword>
<evidence type="ECO:0000256" key="6">
    <source>
        <dbReference type="ARBA" id="ARBA00022660"/>
    </source>
</evidence>
<name>U3L091_9CUCU</name>
<evidence type="ECO:0000256" key="16">
    <source>
        <dbReference type="SAM" id="Phobius"/>
    </source>
</evidence>
<geneLocation type="mitochondrion" evidence="17"/>
<evidence type="ECO:0000256" key="13">
    <source>
        <dbReference type="ARBA" id="ARBA00023136"/>
    </source>
</evidence>
<dbReference type="EMBL" id="JX220990">
    <property type="protein sequence ID" value="AFU50175.1"/>
    <property type="molecule type" value="Genomic_DNA"/>
</dbReference>
<accession>U3L091</accession>
<gene>
    <name evidence="17" type="primary">ND6</name>
</gene>
<evidence type="ECO:0000256" key="10">
    <source>
        <dbReference type="ARBA" id="ARBA00022989"/>
    </source>
</evidence>
<evidence type="ECO:0000256" key="2">
    <source>
        <dbReference type="ARBA" id="ARBA00005698"/>
    </source>
</evidence>
<keyword evidence="13 16" id="KW-0472">Membrane</keyword>
<evidence type="ECO:0000256" key="8">
    <source>
        <dbReference type="ARBA" id="ARBA00022967"/>
    </source>
</evidence>
<reference evidence="17" key="1">
    <citation type="submission" date="2012-06" db="EMBL/GenBank/DDBJ databases">
        <title>Mitogenomics of the Coleoptera under dense taxon sampling.</title>
        <authorList>
            <person name="Timmermans M.J.T.N."/>
            <person name="Lim J."/>
            <person name="Dodsworth S."/>
            <person name="Haran J."/>
            <person name="Ahrens D."/>
            <person name="Bocak L."/>
            <person name="London A."/>
            <person name="Culverwell L."/>
            <person name="Vogler A.P."/>
        </authorList>
    </citation>
    <scope>NUCLEOTIDE SEQUENCE</scope>
</reference>
<comment type="subcellular location">
    <subcellularLocation>
        <location evidence="1">Mitochondrion membrane</location>
        <topology evidence="1">Multi-pass membrane protein</topology>
    </subcellularLocation>
</comment>
<dbReference type="InterPro" id="IPR050269">
    <property type="entry name" value="ComplexI_Subunit6"/>
</dbReference>
<dbReference type="PANTHER" id="PTHR11435">
    <property type="entry name" value="NADH UBIQUINONE OXIDOREDUCTASE SUBUNIT ND6"/>
    <property type="match status" value="1"/>
</dbReference>
<feature type="transmembrane region" description="Helical" evidence="16">
    <location>
        <begin position="47"/>
        <end position="66"/>
    </location>
</feature>